<keyword evidence="13" id="KW-1185">Reference proteome</keyword>
<dbReference type="UniPathway" id="UPA00253">
    <property type="reaction ID" value="UER00332"/>
</dbReference>
<dbReference type="SUPFAM" id="SSF52374">
    <property type="entry name" value="Nucleotidylyl transferase"/>
    <property type="match status" value="1"/>
</dbReference>
<dbReference type="KEGG" id="pdu:PDUR_08630"/>
<dbReference type="NCBIfam" id="TIGR00125">
    <property type="entry name" value="cyt_tran_rel"/>
    <property type="match status" value="1"/>
</dbReference>
<dbReference type="STRING" id="44251.PDUR_08630"/>
<evidence type="ECO:0000313" key="13">
    <source>
        <dbReference type="Proteomes" id="UP000029409"/>
    </source>
</evidence>
<keyword evidence="5 10" id="KW-0548">Nucleotidyltransferase</keyword>
<dbReference type="GO" id="GO:0005524">
    <property type="term" value="F:ATP binding"/>
    <property type="evidence" value="ECO:0007669"/>
    <property type="project" value="UniProtKB-KW"/>
</dbReference>
<dbReference type="NCBIfam" id="TIGR00482">
    <property type="entry name" value="nicotinate (nicotinamide) nucleotide adenylyltransferase"/>
    <property type="match status" value="1"/>
</dbReference>
<dbReference type="NCBIfam" id="NF000841">
    <property type="entry name" value="PRK00071.1-4"/>
    <property type="match status" value="1"/>
</dbReference>
<proteinExistence type="inferred from homology"/>
<evidence type="ECO:0000256" key="6">
    <source>
        <dbReference type="ARBA" id="ARBA00022741"/>
    </source>
</evidence>
<evidence type="ECO:0000256" key="2">
    <source>
        <dbReference type="ARBA" id="ARBA00005019"/>
    </source>
</evidence>
<evidence type="ECO:0000256" key="3">
    <source>
        <dbReference type="ARBA" id="ARBA00022642"/>
    </source>
</evidence>
<dbReference type="CDD" id="cd02165">
    <property type="entry name" value="NMNAT"/>
    <property type="match status" value="1"/>
</dbReference>
<dbReference type="NCBIfam" id="NF000840">
    <property type="entry name" value="PRK00071.1-3"/>
    <property type="match status" value="1"/>
</dbReference>
<keyword evidence="6 10" id="KW-0547">Nucleotide-binding</keyword>
<dbReference type="Proteomes" id="UP000029409">
    <property type="component" value="Chromosome"/>
</dbReference>
<organism evidence="12 13">
    <name type="scientific">Paenibacillus durus</name>
    <name type="common">Paenibacillus azotofixans</name>
    <dbReference type="NCBI Taxonomy" id="44251"/>
    <lineage>
        <taxon>Bacteria</taxon>
        <taxon>Bacillati</taxon>
        <taxon>Bacillota</taxon>
        <taxon>Bacilli</taxon>
        <taxon>Bacillales</taxon>
        <taxon>Paenibacillaceae</taxon>
        <taxon>Paenibacillus</taxon>
    </lineage>
</organism>
<feature type="domain" description="Cytidyltransferase-like" evidence="11">
    <location>
        <begin position="5"/>
        <end position="167"/>
    </location>
</feature>
<dbReference type="GO" id="GO:0009435">
    <property type="term" value="P:NAD+ biosynthetic process"/>
    <property type="evidence" value="ECO:0007669"/>
    <property type="project" value="UniProtKB-UniRule"/>
</dbReference>
<evidence type="ECO:0000259" key="11">
    <source>
        <dbReference type="Pfam" id="PF01467"/>
    </source>
</evidence>
<name>A0A089ISJ5_PAEDU</name>
<comment type="pathway">
    <text evidence="2 10">Cofactor biosynthesis; NAD(+) biosynthesis; deamido-NAD(+) from nicotinate D-ribonucleotide: step 1/1.</text>
</comment>
<evidence type="ECO:0000256" key="4">
    <source>
        <dbReference type="ARBA" id="ARBA00022679"/>
    </source>
</evidence>
<reference evidence="12 13" key="1">
    <citation type="submission" date="2014-08" db="EMBL/GenBank/DDBJ databases">
        <title>Comparative genomics of the Paenibacillus odorifer group.</title>
        <authorList>
            <person name="den Bakker H.C."/>
            <person name="Tsai Y.-C."/>
            <person name="Martin N."/>
            <person name="Korlach J."/>
            <person name="Wiedmann M."/>
        </authorList>
    </citation>
    <scope>NUCLEOTIDE SEQUENCE [LARGE SCALE GENOMIC DNA]</scope>
    <source>
        <strain evidence="12 13">DSM 1735</strain>
    </source>
</reference>
<dbReference type="OrthoDB" id="5295945at2"/>
<keyword evidence="3 10" id="KW-0662">Pyridine nucleotide biosynthesis</keyword>
<keyword evidence="8 10" id="KW-0520">NAD</keyword>
<evidence type="ECO:0000256" key="1">
    <source>
        <dbReference type="ARBA" id="ARBA00002324"/>
    </source>
</evidence>
<comment type="catalytic activity">
    <reaction evidence="9 10">
        <text>nicotinate beta-D-ribonucleotide + ATP + H(+) = deamido-NAD(+) + diphosphate</text>
        <dbReference type="Rhea" id="RHEA:22860"/>
        <dbReference type="ChEBI" id="CHEBI:15378"/>
        <dbReference type="ChEBI" id="CHEBI:30616"/>
        <dbReference type="ChEBI" id="CHEBI:33019"/>
        <dbReference type="ChEBI" id="CHEBI:57502"/>
        <dbReference type="ChEBI" id="CHEBI:58437"/>
        <dbReference type="EC" id="2.7.7.18"/>
    </reaction>
</comment>
<protein>
    <recommendedName>
        <fullName evidence="10">Probable nicotinate-nucleotide adenylyltransferase</fullName>
        <ecNumber evidence="10">2.7.7.18</ecNumber>
    </recommendedName>
    <alternativeName>
        <fullName evidence="10">Deamido-NAD(+) diphosphorylase</fullName>
    </alternativeName>
    <alternativeName>
        <fullName evidence="10">Deamido-NAD(+) pyrophosphorylase</fullName>
    </alternativeName>
    <alternativeName>
        <fullName evidence="10">Nicotinate mononucleotide adenylyltransferase</fullName>
        <shortName evidence="10">NaMN adenylyltransferase</shortName>
    </alternativeName>
</protein>
<dbReference type="EMBL" id="CP009288">
    <property type="protein sequence ID" value="AIQ11989.1"/>
    <property type="molecule type" value="Genomic_DNA"/>
</dbReference>
<dbReference type="PANTHER" id="PTHR39321:SF3">
    <property type="entry name" value="PHOSPHOPANTETHEINE ADENYLYLTRANSFERASE"/>
    <property type="match status" value="1"/>
</dbReference>
<comment type="function">
    <text evidence="1 10">Catalyzes the reversible adenylation of nicotinate mononucleotide (NaMN) to nicotinic acid adenine dinucleotide (NaAD).</text>
</comment>
<evidence type="ECO:0000256" key="10">
    <source>
        <dbReference type="HAMAP-Rule" id="MF_00244"/>
    </source>
</evidence>
<dbReference type="InterPro" id="IPR014729">
    <property type="entry name" value="Rossmann-like_a/b/a_fold"/>
</dbReference>
<keyword evidence="4 10" id="KW-0808">Transferase</keyword>
<evidence type="ECO:0000256" key="7">
    <source>
        <dbReference type="ARBA" id="ARBA00022840"/>
    </source>
</evidence>
<evidence type="ECO:0000313" key="12">
    <source>
        <dbReference type="EMBL" id="AIQ11989.1"/>
    </source>
</evidence>
<dbReference type="RefSeq" id="WP_042205862.1">
    <property type="nucleotide sequence ID" value="NZ_CP009288.1"/>
</dbReference>
<dbReference type="GO" id="GO:0004515">
    <property type="term" value="F:nicotinate-nucleotide adenylyltransferase activity"/>
    <property type="evidence" value="ECO:0007669"/>
    <property type="project" value="UniProtKB-UniRule"/>
</dbReference>
<evidence type="ECO:0000256" key="9">
    <source>
        <dbReference type="ARBA" id="ARBA00048721"/>
    </source>
</evidence>
<dbReference type="HAMAP" id="MF_00244">
    <property type="entry name" value="NaMN_adenylyltr"/>
    <property type="match status" value="1"/>
</dbReference>
<accession>A0A089ISJ5</accession>
<sequence length="200" mass="22364">MKVGIMGGTFDPIHIGHMLVAETARDAFGLEQVWFMPSHIPPHKHAAGASGETRLALVSEAIRDNESFRILDWEIVRGGISYTIETARMLNERYPSDDFYFIIGADMVQYLPKWKDIGELVRRLTFIGVGRPGNSLNLGTLSVNIAEKVLLADMPMVDISSTMIRERAASGKSIRYMVPDAVYDYVQRSELYGVQPRSAN</sequence>
<gene>
    <name evidence="10 12" type="primary">nadD</name>
    <name evidence="12" type="ORF">PDUR_08630</name>
</gene>
<dbReference type="Gene3D" id="3.40.50.620">
    <property type="entry name" value="HUPs"/>
    <property type="match status" value="1"/>
</dbReference>
<comment type="similarity">
    <text evidence="10">Belongs to the NadD family.</text>
</comment>
<keyword evidence="7 10" id="KW-0067">ATP-binding</keyword>
<dbReference type="InterPro" id="IPR005248">
    <property type="entry name" value="NadD/NMNAT"/>
</dbReference>
<dbReference type="InterPro" id="IPR004821">
    <property type="entry name" value="Cyt_trans-like"/>
</dbReference>
<dbReference type="PANTHER" id="PTHR39321">
    <property type="entry name" value="NICOTINATE-NUCLEOTIDE ADENYLYLTRANSFERASE-RELATED"/>
    <property type="match status" value="1"/>
</dbReference>
<evidence type="ECO:0000256" key="5">
    <source>
        <dbReference type="ARBA" id="ARBA00022695"/>
    </source>
</evidence>
<evidence type="ECO:0000256" key="8">
    <source>
        <dbReference type="ARBA" id="ARBA00023027"/>
    </source>
</evidence>
<dbReference type="eggNOG" id="COG1057">
    <property type="taxonomic scope" value="Bacteria"/>
</dbReference>
<dbReference type="AlphaFoldDB" id="A0A089ISJ5"/>
<dbReference type="Pfam" id="PF01467">
    <property type="entry name" value="CTP_transf_like"/>
    <property type="match status" value="1"/>
</dbReference>
<dbReference type="EC" id="2.7.7.18" evidence="10"/>